<organism evidence="3 4">
    <name type="scientific">Burkholderia aenigmatica</name>
    <dbReference type="NCBI Taxonomy" id="2015348"/>
    <lineage>
        <taxon>Bacteria</taxon>
        <taxon>Pseudomonadati</taxon>
        <taxon>Pseudomonadota</taxon>
        <taxon>Betaproteobacteria</taxon>
        <taxon>Burkholderiales</taxon>
        <taxon>Burkholderiaceae</taxon>
        <taxon>Burkholderia</taxon>
        <taxon>Burkholderia cepacia complex</taxon>
    </lineage>
</organism>
<feature type="coiled-coil region" evidence="1">
    <location>
        <begin position="337"/>
        <end position="368"/>
    </location>
</feature>
<proteinExistence type="predicted"/>
<accession>A0ABY6XQN9</accession>
<keyword evidence="2" id="KW-0472">Membrane</keyword>
<protein>
    <recommendedName>
        <fullName evidence="5">Zinc ribbon domain-containing protein</fullName>
    </recommendedName>
</protein>
<keyword evidence="2" id="KW-0812">Transmembrane</keyword>
<dbReference type="RefSeq" id="WP_174957289.1">
    <property type="nucleotide sequence ID" value="NZ_CABVQG010000009.1"/>
</dbReference>
<evidence type="ECO:0008006" key="5">
    <source>
        <dbReference type="Google" id="ProtNLM"/>
    </source>
</evidence>
<dbReference type="EMBL" id="CABVQG010000009">
    <property type="protein sequence ID" value="VWC65716.1"/>
    <property type="molecule type" value="Genomic_DNA"/>
</dbReference>
<keyword evidence="4" id="KW-1185">Reference proteome</keyword>
<sequence length="421" mass="42757">MSTLDHAPEAGKFGLLRAAEAVTNWRALAMCAFAIVASMLMGMLTIQVLRHSPVLGLLFVIATFATALIGYSAVGIVLMRDAQGESVGFVDAVLQATFTAHRLLGIGVLLAVGWVLLLLALLIVFLVCKIPGLGPLLYAIAYPLAAIVAGAIFAGMWYVGYPLAAPAIWQGNTTLQTAARLLHIGRRQMLGVIVRMFGLLLLVGVLSAVVFGILGTGAAIASSISAATGTSPLGGLLGMLGGMGGLGGLGGFGRHASAYGMGAYGLGADAAGSGFGGMGMGGMGGFDYRSMAYLGAYGFGNGLLFAIGLVIPFLTFVNGTCLIYLQTVSGVDFSATEEKLSQHVADAKRHAEQARERAADRLAKARDAQAASTAGAAGTAPLTSPGTASPAADDAAACAHCHKPMAAADLFCGECGARRSA</sequence>
<name>A0ABY6XQN9_9BURK</name>
<evidence type="ECO:0000256" key="1">
    <source>
        <dbReference type="SAM" id="Coils"/>
    </source>
</evidence>
<feature type="transmembrane region" description="Helical" evidence="2">
    <location>
        <begin position="233"/>
        <end position="252"/>
    </location>
</feature>
<feature type="transmembrane region" description="Helical" evidence="2">
    <location>
        <begin position="264"/>
        <end position="283"/>
    </location>
</feature>
<feature type="transmembrane region" description="Helical" evidence="2">
    <location>
        <begin position="103"/>
        <end position="127"/>
    </location>
</feature>
<gene>
    <name evidence="3" type="ORF">BLA17378_02835</name>
</gene>
<keyword evidence="2" id="KW-1133">Transmembrane helix</keyword>
<reference evidence="3 4" key="1">
    <citation type="submission" date="2019-09" db="EMBL/GenBank/DDBJ databases">
        <authorList>
            <person name="Depoorter E."/>
        </authorList>
    </citation>
    <scope>NUCLEOTIDE SEQUENCE [LARGE SCALE GENOMIC DNA]</scope>
    <source>
        <strain evidence="3 4">R-17378</strain>
    </source>
</reference>
<feature type="transmembrane region" description="Helical" evidence="2">
    <location>
        <begin position="139"/>
        <end position="159"/>
    </location>
</feature>
<feature type="transmembrane region" description="Helical" evidence="2">
    <location>
        <begin position="303"/>
        <end position="325"/>
    </location>
</feature>
<feature type="transmembrane region" description="Helical" evidence="2">
    <location>
        <begin position="55"/>
        <end position="79"/>
    </location>
</feature>
<evidence type="ECO:0000313" key="4">
    <source>
        <dbReference type="Proteomes" id="UP000494120"/>
    </source>
</evidence>
<dbReference type="Proteomes" id="UP000494120">
    <property type="component" value="Unassembled WGS sequence"/>
</dbReference>
<feature type="transmembrane region" description="Helical" evidence="2">
    <location>
        <begin position="27"/>
        <end position="49"/>
    </location>
</feature>
<evidence type="ECO:0000256" key="2">
    <source>
        <dbReference type="SAM" id="Phobius"/>
    </source>
</evidence>
<evidence type="ECO:0000313" key="3">
    <source>
        <dbReference type="EMBL" id="VWC65716.1"/>
    </source>
</evidence>
<keyword evidence="1" id="KW-0175">Coiled coil</keyword>
<comment type="caution">
    <text evidence="3">The sequence shown here is derived from an EMBL/GenBank/DDBJ whole genome shotgun (WGS) entry which is preliminary data.</text>
</comment>
<feature type="transmembrane region" description="Helical" evidence="2">
    <location>
        <begin position="196"/>
        <end position="221"/>
    </location>
</feature>